<reference evidence="1 2" key="1">
    <citation type="submission" date="2019-08" db="EMBL/GenBank/DDBJ databases">
        <authorList>
            <person name="Peeters C."/>
        </authorList>
    </citation>
    <scope>NUCLEOTIDE SEQUENCE [LARGE SCALE GENOMIC DNA]</scope>
    <source>
        <strain evidence="1 2">LMG 31112</strain>
    </source>
</reference>
<keyword evidence="2" id="KW-1185">Reference proteome</keyword>
<proteinExistence type="predicted"/>
<gene>
    <name evidence="1" type="ORF">PHO31112_00770</name>
</gene>
<dbReference type="AlphaFoldDB" id="A0A5E4SFF9"/>
<protein>
    <submittedName>
        <fullName evidence="1">Uncharacterized protein</fullName>
    </submittedName>
</protein>
<sequence>MTKEQLNVIVGLLAGTQTAVVTLADYLSKSGVLSKSDLAQHFSATVTGLPEEMNNRALIAMVLRQISDGLNAVQDQTAEDQIRKLLH</sequence>
<dbReference type="EMBL" id="CABPSM010000002">
    <property type="protein sequence ID" value="VVD74626.1"/>
    <property type="molecule type" value="Genomic_DNA"/>
</dbReference>
<dbReference type="RefSeq" id="WP_150619313.1">
    <property type="nucleotide sequence ID" value="NZ_CABPSM010000002.1"/>
</dbReference>
<dbReference type="Proteomes" id="UP000343317">
    <property type="component" value="Unassembled WGS sequence"/>
</dbReference>
<organism evidence="1 2">
    <name type="scientific">Pandoraea horticolens</name>
    <dbReference type="NCBI Taxonomy" id="2508298"/>
    <lineage>
        <taxon>Bacteria</taxon>
        <taxon>Pseudomonadati</taxon>
        <taxon>Pseudomonadota</taxon>
        <taxon>Betaproteobacteria</taxon>
        <taxon>Burkholderiales</taxon>
        <taxon>Burkholderiaceae</taxon>
        <taxon>Pandoraea</taxon>
    </lineage>
</organism>
<name>A0A5E4SFF9_9BURK</name>
<evidence type="ECO:0000313" key="2">
    <source>
        <dbReference type="Proteomes" id="UP000343317"/>
    </source>
</evidence>
<accession>A0A5E4SFF9</accession>
<evidence type="ECO:0000313" key="1">
    <source>
        <dbReference type="EMBL" id="VVD74626.1"/>
    </source>
</evidence>